<feature type="domain" description="GmrSD restriction endonucleases C-terminal" evidence="2">
    <location>
        <begin position="408"/>
        <end position="539"/>
    </location>
</feature>
<dbReference type="InterPro" id="IPR004919">
    <property type="entry name" value="GmrSD_N"/>
</dbReference>
<organism evidence="3 4">
    <name type="scientific">Ligilactobacillus salivarius</name>
    <dbReference type="NCBI Taxonomy" id="1624"/>
    <lineage>
        <taxon>Bacteria</taxon>
        <taxon>Bacillati</taxon>
        <taxon>Bacillota</taxon>
        <taxon>Bacilli</taxon>
        <taxon>Lactobacillales</taxon>
        <taxon>Lactobacillaceae</taxon>
        <taxon>Ligilactobacillus</taxon>
    </lineage>
</organism>
<dbReference type="Pfam" id="PF07510">
    <property type="entry name" value="GmrSD_C"/>
    <property type="match status" value="1"/>
</dbReference>
<gene>
    <name evidence="3" type="ORF">PV940_02275</name>
</gene>
<keyword evidence="3" id="KW-0255">Endonuclease</keyword>
<dbReference type="InterPro" id="IPR011089">
    <property type="entry name" value="GmrSD_C"/>
</dbReference>
<evidence type="ECO:0000259" key="2">
    <source>
        <dbReference type="Pfam" id="PF07510"/>
    </source>
</evidence>
<keyword evidence="3" id="KW-0540">Nuclease</keyword>
<accession>A0AAW6Q3B5</accession>
<comment type="caution">
    <text evidence="3">The sequence shown here is derived from an EMBL/GenBank/DDBJ whole genome shotgun (WGS) entry which is preliminary data.</text>
</comment>
<dbReference type="PANTHER" id="PTHR35149">
    <property type="entry name" value="SLL5132 PROTEIN"/>
    <property type="match status" value="1"/>
</dbReference>
<evidence type="ECO:0000313" key="4">
    <source>
        <dbReference type="Proteomes" id="UP001213566"/>
    </source>
</evidence>
<protein>
    <submittedName>
        <fullName evidence="3">DUF262 domain-containing HNH endonuclease family protein</fullName>
    </submittedName>
</protein>
<dbReference type="PANTHER" id="PTHR35149:SF2">
    <property type="entry name" value="DUF262 DOMAIN-CONTAINING PROTEIN"/>
    <property type="match status" value="1"/>
</dbReference>
<dbReference type="RefSeq" id="WP_233187471.1">
    <property type="nucleotide sequence ID" value="NZ_CP007646.1"/>
</dbReference>
<dbReference type="Pfam" id="PF03235">
    <property type="entry name" value="GmrSD_N"/>
    <property type="match status" value="1"/>
</dbReference>
<evidence type="ECO:0000313" key="3">
    <source>
        <dbReference type="EMBL" id="MDF4185859.1"/>
    </source>
</evidence>
<dbReference type="Proteomes" id="UP001213566">
    <property type="component" value="Unassembled WGS sequence"/>
</dbReference>
<keyword evidence="3" id="KW-0378">Hydrolase</keyword>
<feature type="domain" description="GmrSD restriction endonucleases N-terminal" evidence="1">
    <location>
        <begin position="19"/>
        <end position="226"/>
    </location>
</feature>
<name>A0AAW6Q3B5_9LACO</name>
<dbReference type="EMBL" id="JARKHV010000002">
    <property type="protein sequence ID" value="MDF4185859.1"/>
    <property type="molecule type" value="Genomic_DNA"/>
</dbReference>
<evidence type="ECO:0000259" key="1">
    <source>
        <dbReference type="Pfam" id="PF03235"/>
    </source>
</evidence>
<proteinExistence type="predicted"/>
<dbReference type="GO" id="GO:0004519">
    <property type="term" value="F:endonuclease activity"/>
    <property type="evidence" value="ECO:0007669"/>
    <property type="project" value="UniProtKB-KW"/>
</dbReference>
<dbReference type="AlphaFoldDB" id="A0AAW6Q3B5"/>
<reference evidence="3" key="1">
    <citation type="submission" date="2023-02" db="EMBL/GenBank/DDBJ databases">
        <title>Draft Whole-Genome Sequences of competitive exclusion Lactobacillus salivarius strains for Poultry.</title>
        <authorList>
            <person name="Ma L.M."/>
            <person name="Lopez-Guerra N."/>
            <person name="Zhang G."/>
        </authorList>
    </citation>
    <scope>NUCLEOTIDE SEQUENCE</scope>
    <source>
        <strain evidence="3">Salm-9</strain>
    </source>
</reference>
<sequence>MNLDKESSEKMKADTIRLLDLLAQSKAIFEIPVYQRNYEWREEQCRQLFKDILQAAKEQKPHFTGAVVYVEESGPNMSHIYNIIDGQQRLTSCSLLLKAIADTSNDEELKEEIETNYLKNKFLSDNNHIRLKSVEKDREAYYAIMSDRIDEYDKPSKMKTNYKLFIRLIEESELSSSELFTAINFLNVVYIEINSNRDEENPQVIFESLNSTGVSLSASDLVRNFILMSLDSEEQTKLYKEYWIKIESLFINNNIFAEFIRHYLISKTKKAVKRENTYSVYKKYYYEQNFNAKEAVKELYTNVRYYSQLLNASTENKEFNKAVSHINTLDKKVLYPYLLKLLDMQVKQEISWNEVVDIAHLLESYIYRRMICSVPSNALNGLVVSLTNKENKNELEVVERRLLNNNFPTDKEFKEKLLEYPIYKKRKDCAKLTLEVLEESKTKETIDFEKTQVEHIMPKKLSTDWRIEVTNAESTNRQYGDTIGNLTLTGYNQEMSNKVYTEKRKFYSKSNIVLSREISEKYEVWDKNSIVERAKNLADELCRIFERPTLIKKNIADTYKGEHNILDELDVTGQKPAYLIIQEHDYQVSTWGSMIVTFFNYIWENDSMTYNKLKSEKTLEWLFSNIRNPKVLKNGDVIETNFSANTVVAVLAKVSEMCGISEEVSYILK</sequence>